<name>A0A454JI60_9NEIS</name>
<evidence type="ECO:0000256" key="6">
    <source>
        <dbReference type="ARBA" id="ARBA00012102"/>
    </source>
</evidence>
<accession>A0A454JI60</accession>
<dbReference type="SUPFAM" id="SSF53067">
    <property type="entry name" value="Actin-like ATPase domain"/>
    <property type="match status" value="2"/>
</dbReference>
<keyword evidence="8 16" id="KW-0808">Transferase</keyword>
<feature type="binding site" evidence="16">
    <location>
        <position position="168"/>
    </location>
    <ligand>
        <name>substrate</name>
    </ligand>
</feature>
<evidence type="ECO:0000256" key="13">
    <source>
        <dbReference type="ARBA" id="ARBA00022993"/>
    </source>
</evidence>
<dbReference type="EMBL" id="RFAR01000043">
    <property type="protein sequence ID" value="RMC97202.1"/>
    <property type="molecule type" value="Genomic_DNA"/>
</dbReference>
<comment type="catalytic activity">
    <reaction evidence="1 16">
        <text>(R)-pantothenate + ATP = (R)-4'-phosphopantothenate + ADP + H(+)</text>
        <dbReference type="Rhea" id="RHEA:16373"/>
        <dbReference type="ChEBI" id="CHEBI:10986"/>
        <dbReference type="ChEBI" id="CHEBI:15378"/>
        <dbReference type="ChEBI" id="CHEBI:29032"/>
        <dbReference type="ChEBI" id="CHEBI:30616"/>
        <dbReference type="ChEBI" id="CHEBI:456216"/>
        <dbReference type="EC" id="2.7.1.33"/>
    </reaction>
</comment>
<keyword evidence="7 16" id="KW-0963">Cytoplasm</keyword>
<comment type="similarity">
    <text evidence="14 16">Belongs to the type III pantothenate kinase family.</text>
</comment>
<comment type="function">
    <text evidence="16">Catalyzes the phosphorylation of pantothenate (Pan), the first step in CoA biosynthesis.</text>
</comment>
<evidence type="ECO:0000256" key="12">
    <source>
        <dbReference type="ARBA" id="ARBA00022958"/>
    </source>
</evidence>
<protein>
    <recommendedName>
        <fullName evidence="15 16">Type III pantothenate kinase</fullName>
        <ecNumber evidence="6 16">2.7.1.33</ecNumber>
    </recommendedName>
    <alternativeName>
        <fullName evidence="16">PanK-III</fullName>
    </alternativeName>
    <alternativeName>
        <fullName evidence="16">Pantothenic acid kinase</fullName>
    </alternativeName>
</protein>
<feature type="binding site" evidence="16">
    <location>
        <position position="118"/>
    </location>
    <ligand>
        <name>ATP</name>
        <dbReference type="ChEBI" id="CHEBI:30616"/>
    </ligand>
</feature>
<keyword evidence="10 16" id="KW-0418">Kinase</keyword>
<dbReference type="HAMAP" id="MF_01274">
    <property type="entry name" value="Pantothen_kinase_3"/>
    <property type="match status" value="1"/>
</dbReference>
<dbReference type="PANTHER" id="PTHR34265:SF1">
    <property type="entry name" value="TYPE III PANTOTHENATE KINASE"/>
    <property type="match status" value="1"/>
</dbReference>
<keyword evidence="13 16" id="KW-0173">Coenzyme A biosynthesis</keyword>
<evidence type="ECO:0000256" key="2">
    <source>
        <dbReference type="ARBA" id="ARBA00001958"/>
    </source>
</evidence>
<evidence type="ECO:0000256" key="14">
    <source>
        <dbReference type="ARBA" id="ARBA00038036"/>
    </source>
</evidence>
<keyword evidence="11 16" id="KW-0067">ATP-binding</keyword>
<evidence type="ECO:0000256" key="11">
    <source>
        <dbReference type="ARBA" id="ARBA00022840"/>
    </source>
</evidence>
<feature type="active site" description="Proton acceptor" evidence="16">
    <location>
        <position position="95"/>
    </location>
</feature>
<evidence type="ECO:0000256" key="9">
    <source>
        <dbReference type="ARBA" id="ARBA00022741"/>
    </source>
</evidence>
<comment type="subunit">
    <text evidence="5 16">Homodimer.</text>
</comment>
<comment type="caution">
    <text evidence="17">The sequence shown here is derived from an EMBL/GenBank/DDBJ whole genome shotgun (WGS) entry which is preliminary data.</text>
</comment>
<dbReference type="GO" id="GO:0005524">
    <property type="term" value="F:ATP binding"/>
    <property type="evidence" value="ECO:0007669"/>
    <property type="project" value="UniProtKB-UniRule"/>
</dbReference>
<dbReference type="Pfam" id="PF03309">
    <property type="entry name" value="Pan_kinase"/>
    <property type="match status" value="1"/>
</dbReference>
<evidence type="ECO:0000256" key="1">
    <source>
        <dbReference type="ARBA" id="ARBA00001206"/>
    </source>
</evidence>
<comment type="pathway">
    <text evidence="4 16">Cofactor biosynthesis; coenzyme A biosynthesis; CoA from (R)-pantothenate: step 1/5.</text>
</comment>
<sequence length="238" mass="24634">MKLLLDAGNSRLKWGVHDGSSWLAQGAVAHDAIAGLAAQWAGWPIRTVHAASVARPEVAEAIVQAAPCAVLWVRAAAAFADVRNHYRNPAEQGADRWLAVLAARSLCPDDVVVACAGTALTVEALTAEGDYLGGMILPGQQLMLRSLAQGTAQLDRMAGQVQAFPQGTADALASGVLAAQCGAIERMSRQLAAHTGRGLPQVLLTGGDAAVIAAQLAVPPRIVDNLVLMGLLRVACES</sequence>
<keyword evidence="9 16" id="KW-0547">Nucleotide-binding</keyword>
<reference evidence="17 18" key="1">
    <citation type="submission" date="2018-10" db="EMBL/GenBank/DDBJ databases">
        <title>Draft genome sequence of Aquitalea MWU14-2217 isolated from a wild cranberry bog in Provincetown, Massachusetts.</title>
        <authorList>
            <person name="Ebadzadsahrai G."/>
            <person name="Soby S."/>
        </authorList>
    </citation>
    <scope>NUCLEOTIDE SEQUENCE [LARGE SCALE GENOMIC DNA]</scope>
    <source>
        <strain evidence="17 18">MWU14-2217</strain>
    </source>
</reference>
<dbReference type="NCBIfam" id="TIGR00671">
    <property type="entry name" value="baf"/>
    <property type="match status" value="1"/>
</dbReference>
<evidence type="ECO:0000256" key="5">
    <source>
        <dbReference type="ARBA" id="ARBA00011738"/>
    </source>
</evidence>
<dbReference type="RefSeq" id="WP_103524828.1">
    <property type="nucleotide sequence ID" value="NZ_JAIZDC010000012.1"/>
</dbReference>
<dbReference type="Gene3D" id="3.30.420.40">
    <property type="match status" value="2"/>
</dbReference>
<comment type="subcellular location">
    <subcellularLocation>
        <location evidence="3 16">Cytoplasm</location>
    </subcellularLocation>
</comment>
<dbReference type="InterPro" id="IPR004619">
    <property type="entry name" value="Type_III_PanK"/>
</dbReference>
<feature type="binding site" evidence="16">
    <location>
        <begin position="6"/>
        <end position="13"/>
    </location>
    <ligand>
        <name>ATP</name>
        <dbReference type="ChEBI" id="CHEBI:30616"/>
    </ligand>
</feature>
<dbReference type="Proteomes" id="UP000274139">
    <property type="component" value="Unassembled WGS sequence"/>
</dbReference>
<dbReference type="InterPro" id="IPR043129">
    <property type="entry name" value="ATPase_NBD"/>
</dbReference>
<gene>
    <name evidence="16" type="primary">coaX</name>
    <name evidence="17" type="ORF">EAY64_11130</name>
</gene>
<proteinExistence type="inferred from homology"/>
<evidence type="ECO:0000256" key="10">
    <source>
        <dbReference type="ARBA" id="ARBA00022777"/>
    </source>
</evidence>
<feature type="binding site" evidence="16">
    <location>
        <begin position="93"/>
        <end position="96"/>
    </location>
    <ligand>
        <name>substrate</name>
    </ligand>
</feature>
<keyword evidence="12 16" id="KW-0630">Potassium</keyword>
<evidence type="ECO:0000256" key="4">
    <source>
        <dbReference type="ARBA" id="ARBA00005225"/>
    </source>
</evidence>
<comment type="caution">
    <text evidence="16">Lacks conserved residue(s) required for the propagation of feature annotation.</text>
</comment>
<dbReference type="EC" id="2.7.1.33" evidence="6 16"/>
<organism evidence="17 18">
    <name type="scientific">Aquitalea palustris</name>
    <dbReference type="NCBI Taxonomy" id="2480983"/>
    <lineage>
        <taxon>Bacteria</taxon>
        <taxon>Pseudomonadati</taxon>
        <taxon>Pseudomonadota</taxon>
        <taxon>Betaproteobacteria</taxon>
        <taxon>Neisseriales</taxon>
        <taxon>Chromobacteriaceae</taxon>
        <taxon>Aquitalea</taxon>
    </lineage>
</organism>
<evidence type="ECO:0000256" key="16">
    <source>
        <dbReference type="HAMAP-Rule" id="MF_01274"/>
    </source>
</evidence>
<dbReference type="PANTHER" id="PTHR34265">
    <property type="entry name" value="TYPE III PANTOTHENATE KINASE"/>
    <property type="match status" value="1"/>
</dbReference>
<comment type="cofactor">
    <cofactor evidence="16">
        <name>NH4(+)</name>
        <dbReference type="ChEBI" id="CHEBI:28938"/>
    </cofactor>
    <cofactor evidence="16">
        <name>K(+)</name>
        <dbReference type="ChEBI" id="CHEBI:29103"/>
    </cofactor>
    <text evidence="16">A monovalent cation. Ammonium or potassium.</text>
</comment>
<evidence type="ECO:0000313" key="17">
    <source>
        <dbReference type="EMBL" id="RMC97202.1"/>
    </source>
</evidence>
<evidence type="ECO:0000313" key="18">
    <source>
        <dbReference type="Proteomes" id="UP000274139"/>
    </source>
</evidence>
<dbReference type="OrthoDB" id="9781305at2"/>
<feature type="binding site" evidence="16">
    <location>
        <position position="86"/>
    </location>
    <ligand>
        <name>substrate</name>
    </ligand>
</feature>
<evidence type="ECO:0000256" key="8">
    <source>
        <dbReference type="ARBA" id="ARBA00022679"/>
    </source>
</evidence>
<dbReference type="CDD" id="cd24015">
    <property type="entry name" value="ASKHA_NBD_PanK-III"/>
    <property type="match status" value="1"/>
</dbReference>
<dbReference type="GO" id="GO:0015937">
    <property type="term" value="P:coenzyme A biosynthetic process"/>
    <property type="evidence" value="ECO:0007669"/>
    <property type="project" value="UniProtKB-UniRule"/>
</dbReference>
<evidence type="ECO:0000256" key="3">
    <source>
        <dbReference type="ARBA" id="ARBA00004496"/>
    </source>
</evidence>
<evidence type="ECO:0000256" key="15">
    <source>
        <dbReference type="ARBA" id="ARBA00040883"/>
    </source>
</evidence>
<keyword evidence="18" id="KW-1185">Reference proteome</keyword>
<dbReference type="GO" id="GO:0005737">
    <property type="term" value="C:cytoplasm"/>
    <property type="evidence" value="ECO:0007669"/>
    <property type="project" value="UniProtKB-SubCell"/>
</dbReference>
<dbReference type="UniPathway" id="UPA00241">
    <property type="reaction ID" value="UER00352"/>
</dbReference>
<dbReference type="GO" id="GO:0004594">
    <property type="term" value="F:pantothenate kinase activity"/>
    <property type="evidence" value="ECO:0007669"/>
    <property type="project" value="UniProtKB-UniRule"/>
</dbReference>
<comment type="cofactor">
    <cofactor evidence="2">
        <name>K(+)</name>
        <dbReference type="ChEBI" id="CHEBI:29103"/>
    </cofactor>
</comment>
<evidence type="ECO:0000256" key="7">
    <source>
        <dbReference type="ARBA" id="ARBA00022490"/>
    </source>
</evidence>
<dbReference type="AlphaFoldDB" id="A0A454JI60"/>